<dbReference type="HOGENOM" id="CLU_2239957_0_0_1"/>
<dbReference type="EnsemblMetazoa" id="SMAR015374-RA">
    <property type="protein sequence ID" value="SMAR015374-PA"/>
    <property type="gene ID" value="SMAR015374"/>
</dbReference>
<accession>T1JNE5</accession>
<reference evidence="1" key="2">
    <citation type="submission" date="2015-02" db="UniProtKB">
        <authorList>
            <consortium name="EnsemblMetazoa"/>
        </authorList>
    </citation>
    <scope>IDENTIFICATION</scope>
</reference>
<sequence length="105" mass="11982">MVVSLPSSDSYTPNFPETSLFLVENIYPGQVILQMSANYWNGQGFAKCSFESARSPNVGENFGIYGPNIRRNESINVIHIRPKHRFHEVPHVITEIRMILTLFTI</sequence>
<proteinExistence type="predicted"/>
<dbReference type="EMBL" id="JH431574">
    <property type="status" value="NOT_ANNOTATED_CDS"/>
    <property type="molecule type" value="Genomic_DNA"/>
</dbReference>
<evidence type="ECO:0000313" key="1">
    <source>
        <dbReference type="EnsemblMetazoa" id="SMAR015374-PA"/>
    </source>
</evidence>
<organism evidence="1 2">
    <name type="scientific">Strigamia maritima</name>
    <name type="common">European centipede</name>
    <name type="synonym">Geophilus maritimus</name>
    <dbReference type="NCBI Taxonomy" id="126957"/>
    <lineage>
        <taxon>Eukaryota</taxon>
        <taxon>Metazoa</taxon>
        <taxon>Ecdysozoa</taxon>
        <taxon>Arthropoda</taxon>
        <taxon>Myriapoda</taxon>
        <taxon>Chilopoda</taxon>
        <taxon>Pleurostigmophora</taxon>
        <taxon>Geophilomorpha</taxon>
        <taxon>Linotaeniidae</taxon>
        <taxon>Strigamia</taxon>
    </lineage>
</organism>
<protein>
    <submittedName>
        <fullName evidence="1">Uncharacterized protein</fullName>
    </submittedName>
</protein>
<evidence type="ECO:0000313" key="2">
    <source>
        <dbReference type="Proteomes" id="UP000014500"/>
    </source>
</evidence>
<name>T1JNE5_STRMM</name>
<reference evidence="2" key="1">
    <citation type="submission" date="2011-05" db="EMBL/GenBank/DDBJ databases">
        <authorList>
            <person name="Richards S.R."/>
            <person name="Qu J."/>
            <person name="Jiang H."/>
            <person name="Jhangiani S.N."/>
            <person name="Agravi P."/>
            <person name="Goodspeed R."/>
            <person name="Gross S."/>
            <person name="Mandapat C."/>
            <person name="Jackson L."/>
            <person name="Mathew T."/>
            <person name="Pu L."/>
            <person name="Thornton R."/>
            <person name="Saada N."/>
            <person name="Wilczek-Boney K.B."/>
            <person name="Lee S."/>
            <person name="Kovar C."/>
            <person name="Wu Y."/>
            <person name="Scherer S.E."/>
            <person name="Worley K.C."/>
            <person name="Muzny D.M."/>
            <person name="Gibbs R."/>
        </authorList>
    </citation>
    <scope>NUCLEOTIDE SEQUENCE</scope>
    <source>
        <strain evidence="2">Brora</strain>
    </source>
</reference>
<dbReference type="AlphaFoldDB" id="T1JNE5"/>
<dbReference type="Proteomes" id="UP000014500">
    <property type="component" value="Unassembled WGS sequence"/>
</dbReference>
<keyword evidence="2" id="KW-1185">Reference proteome</keyword>